<dbReference type="PRINTS" id="PR00344">
    <property type="entry name" value="BCTRLSENSOR"/>
</dbReference>
<dbReference type="SUPFAM" id="SSF158472">
    <property type="entry name" value="HAMP domain-like"/>
    <property type="match status" value="1"/>
</dbReference>
<keyword evidence="10" id="KW-0472">Membrane</keyword>
<dbReference type="OrthoDB" id="5378360at2"/>
<feature type="transmembrane region" description="Helical" evidence="10">
    <location>
        <begin position="364"/>
        <end position="385"/>
    </location>
</feature>
<reference evidence="13 14" key="1">
    <citation type="submission" date="2019-07" db="EMBL/GenBank/DDBJ databases">
        <title>Genomic Encyclopedia of Archaeal and Bacterial Type Strains, Phase II (KMG-II): from individual species to whole genera.</title>
        <authorList>
            <person name="Goeker M."/>
        </authorList>
    </citation>
    <scope>NUCLEOTIDE SEQUENCE [LARGE SCALE GENOMIC DNA]</scope>
    <source>
        <strain evidence="13 14">ATCC BAA-1139</strain>
    </source>
</reference>
<gene>
    <name evidence="13" type="ORF">JN12_02539</name>
</gene>
<evidence type="ECO:0000256" key="10">
    <source>
        <dbReference type="SAM" id="Phobius"/>
    </source>
</evidence>
<evidence type="ECO:0000256" key="2">
    <source>
        <dbReference type="ARBA" id="ARBA00004370"/>
    </source>
</evidence>
<evidence type="ECO:0000256" key="8">
    <source>
        <dbReference type="ARBA" id="ARBA00022840"/>
    </source>
</evidence>
<dbReference type="Pfam" id="PF02518">
    <property type="entry name" value="HATPase_c"/>
    <property type="match status" value="1"/>
</dbReference>
<keyword evidence="4" id="KW-0597">Phosphoprotein</keyword>
<dbReference type="SMART" id="SM00387">
    <property type="entry name" value="HATPase_c"/>
    <property type="match status" value="1"/>
</dbReference>
<dbReference type="CDD" id="cd18773">
    <property type="entry name" value="PDC1_HK_sensor"/>
    <property type="match status" value="1"/>
</dbReference>
<organism evidence="13 14">
    <name type="scientific">Geobacter argillaceus</name>
    <dbReference type="NCBI Taxonomy" id="345631"/>
    <lineage>
        <taxon>Bacteria</taxon>
        <taxon>Pseudomonadati</taxon>
        <taxon>Thermodesulfobacteriota</taxon>
        <taxon>Desulfuromonadia</taxon>
        <taxon>Geobacterales</taxon>
        <taxon>Geobacteraceae</taxon>
        <taxon>Geobacter</taxon>
    </lineage>
</organism>
<evidence type="ECO:0000313" key="14">
    <source>
        <dbReference type="Proteomes" id="UP000319449"/>
    </source>
</evidence>
<evidence type="ECO:0000256" key="3">
    <source>
        <dbReference type="ARBA" id="ARBA00012438"/>
    </source>
</evidence>
<dbReference type="PANTHER" id="PTHR43065">
    <property type="entry name" value="SENSOR HISTIDINE KINASE"/>
    <property type="match status" value="1"/>
</dbReference>
<dbReference type="Pfam" id="PF00512">
    <property type="entry name" value="HisKA"/>
    <property type="match status" value="1"/>
</dbReference>
<dbReference type="Pfam" id="PF00672">
    <property type="entry name" value="HAMP"/>
    <property type="match status" value="1"/>
</dbReference>
<keyword evidence="10" id="KW-0812">Transmembrane</keyword>
<evidence type="ECO:0000256" key="5">
    <source>
        <dbReference type="ARBA" id="ARBA00022679"/>
    </source>
</evidence>
<keyword evidence="6" id="KW-0547">Nucleotide-binding</keyword>
<dbReference type="InterPro" id="IPR003661">
    <property type="entry name" value="HisK_dim/P_dom"/>
</dbReference>
<dbReference type="PANTHER" id="PTHR43065:SF10">
    <property type="entry name" value="PEROXIDE STRESS-ACTIVATED HISTIDINE KINASE MAK3"/>
    <property type="match status" value="1"/>
</dbReference>
<dbReference type="InterPro" id="IPR036097">
    <property type="entry name" value="HisK_dim/P_sf"/>
</dbReference>
<dbReference type="InterPro" id="IPR003660">
    <property type="entry name" value="HAMP_dom"/>
</dbReference>
<sequence>MKIKLFLGFCLLWILPIGLMLTISSGHLKKIQDFAIEEARVVLISSQEKHLQDLLAEEATRLSTLFTRIQDETYMLASYSQTILKNPAPVLFRNGSRYHLNKNGIYGNETKDGNSVLYVPQYEPSQDSVIVATESLDLLLKPLAEREVRMVFAWIVHRNGVTRAYPWHDFTYMPKEREFTSWPFYYLADPSHNPRKKVLFTPVYLDPLSREWMISCISPVYINRQFEATIGIDLTIENLLREIAGSRLPKGASSLLLSGSEIVAASANLPLAELGLDLKFPSHGQKLTKSALPQIREMSARIQAQKGNVSMVEISGQKVFVGHATVEPLGWKIVYLIPENELTIPANESARKILLETKNMRLNFFHILIFVVIGVVGISAIVIIHQSKGLRTLLRGIFELGNGNLSHRIPEDSSEFGQLAKALNSMARSLKEKTAELQRAFAEVEQGRKLTAVGRLAAGVAHEVNNPLATISTYTQMVLRRNDIPPDVSENMKVVMGEIQRIQEQLHNLLDLSRLQLPQITEIDPNGIIREIVGLVEYETATRGVNLHLSLCDDCQTIPADVSGFKQVVWNLVRNALDAQGKGGMISVKTYVNSSGGESSRFLFEIADEGPGIPEANVPHIFEPFFTTKEVGEGTGLGLSIVYNIVKNHGGTIEMRNLSPCGCLFKVALPITRDQ</sequence>
<proteinExistence type="predicted"/>
<comment type="caution">
    <text evidence="13">The sequence shown here is derived from an EMBL/GenBank/DDBJ whole genome shotgun (WGS) entry which is preliminary data.</text>
</comment>
<evidence type="ECO:0000256" key="4">
    <source>
        <dbReference type="ARBA" id="ARBA00022553"/>
    </source>
</evidence>
<dbReference type="EC" id="2.7.13.3" evidence="3"/>
<feature type="domain" description="Histidine kinase" evidence="11">
    <location>
        <begin position="459"/>
        <end position="673"/>
    </location>
</feature>
<dbReference type="PROSITE" id="PS50109">
    <property type="entry name" value="HIS_KIN"/>
    <property type="match status" value="1"/>
</dbReference>
<dbReference type="InterPro" id="IPR004358">
    <property type="entry name" value="Sig_transdc_His_kin-like_C"/>
</dbReference>
<dbReference type="GO" id="GO:0005524">
    <property type="term" value="F:ATP binding"/>
    <property type="evidence" value="ECO:0007669"/>
    <property type="project" value="UniProtKB-KW"/>
</dbReference>
<accession>A0A562VLB8</accession>
<dbReference type="Gene3D" id="1.10.287.130">
    <property type="match status" value="1"/>
</dbReference>
<evidence type="ECO:0000256" key="9">
    <source>
        <dbReference type="ARBA" id="ARBA00023012"/>
    </source>
</evidence>
<dbReference type="InterPro" id="IPR036890">
    <property type="entry name" value="HATPase_C_sf"/>
</dbReference>
<keyword evidence="14" id="KW-1185">Reference proteome</keyword>
<feature type="domain" description="HAMP" evidence="12">
    <location>
        <begin position="384"/>
        <end position="435"/>
    </location>
</feature>
<evidence type="ECO:0000256" key="1">
    <source>
        <dbReference type="ARBA" id="ARBA00000085"/>
    </source>
</evidence>
<dbReference type="SUPFAM" id="SSF55874">
    <property type="entry name" value="ATPase domain of HSP90 chaperone/DNA topoisomerase II/histidine kinase"/>
    <property type="match status" value="1"/>
</dbReference>
<dbReference type="Proteomes" id="UP000319449">
    <property type="component" value="Unassembled WGS sequence"/>
</dbReference>
<dbReference type="EMBL" id="VLLN01000015">
    <property type="protein sequence ID" value="TWJ18719.1"/>
    <property type="molecule type" value="Genomic_DNA"/>
</dbReference>
<dbReference type="InterPro" id="IPR003594">
    <property type="entry name" value="HATPase_dom"/>
</dbReference>
<keyword evidence="8" id="KW-0067">ATP-binding</keyword>
<evidence type="ECO:0000256" key="6">
    <source>
        <dbReference type="ARBA" id="ARBA00022741"/>
    </source>
</evidence>
<dbReference type="AlphaFoldDB" id="A0A562VLB8"/>
<dbReference type="Gene3D" id="3.30.565.10">
    <property type="entry name" value="Histidine kinase-like ATPase, C-terminal domain"/>
    <property type="match status" value="1"/>
</dbReference>
<protein>
    <recommendedName>
        <fullName evidence="3">histidine kinase</fullName>
        <ecNumber evidence="3">2.7.13.3</ecNumber>
    </recommendedName>
</protein>
<dbReference type="Gene3D" id="3.30.450.20">
    <property type="entry name" value="PAS domain"/>
    <property type="match status" value="1"/>
</dbReference>
<dbReference type="CDD" id="cd06225">
    <property type="entry name" value="HAMP"/>
    <property type="match status" value="1"/>
</dbReference>
<dbReference type="CDD" id="cd00082">
    <property type="entry name" value="HisKA"/>
    <property type="match status" value="1"/>
</dbReference>
<keyword evidence="9" id="KW-0902">Two-component regulatory system</keyword>
<name>A0A562VLB8_9BACT</name>
<evidence type="ECO:0000259" key="11">
    <source>
        <dbReference type="PROSITE" id="PS50109"/>
    </source>
</evidence>
<comment type="subcellular location">
    <subcellularLocation>
        <location evidence="2">Membrane</location>
    </subcellularLocation>
</comment>
<evidence type="ECO:0000259" key="12">
    <source>
        <dbReference type="PROSITE" id="PS50885"/>
    </source>
</evidence>
<keyword evidence="10" id="KW-1133">Transmembrane helix</keyword>
<dbReference type="GO" id="GO:0000155">
    <property type="term" value="F:phosphorelay sensor kinase activity"/>
    <property type="evidence" value="ECO:0007669"/>
    <property type="project" value="InterPro"/>
</dbReference>
<dbReference type="GO" id="GO:0016020">
    <property type="term" value="C:membrane"/>
    <property type="evidence" value="ECO:0007669"/>
    <property type="project" value="UniProtKB-SubCell"/>
</dbReference>
<dbReference type="SMART" id="SM00388">
    <property type="entry name" value="HisKA"/>
    <property type="match status" value="1"/>
</dbReference>
<evidence type="ECO:0000256" key="7">
    <source>
        <dbReference type="ARBA" id="ARBA00022777"/>
    </source>
</evidence>
<comment type="catalytic activity">
    <reaction evidence="1">
        <text>ATP + protein L-histidine = ADP + protein N-phospho-L-histidine.</text>
        <dbReference type="EC" id="2.7.13.3"/>
    </reaction>
</comment>
<evidence type="ECO:0000313" key="13">
    <source>
        <dbReference type="EMBL" id="TWJ18719.1"/>
    </source>
</evidence>
<dbReference type="Gene3D" id="6.10.340.10">
    <property type="match status" value="1"/>
</dbReference>
<keyword evidence="7 13" id="KW-0418">Kinase</keyword>
<dbReference type="PROSITE" id="PS50885">
    <property type="entry name" value="HAMP"/>
    <property type="match status" value="1"/>
</dbReference>
<dbReference type="SUPFAM" id="SSF47384">
    <property type="entry name" value="Homodimeric domain of signal transducing histidine kinase"/>
    <property type="match status" value="1"/>
</dbReference>
<dbReference type="SMART" id="SM00304">
    <property type="entry name" value="HAMP"/>
    <property type="match status" value="1"/>
</dbReference>
<dbReference type="InterPro" id="IPR005467">
    <property type="entry name" value="His_kinase_dom"/>
</dbReference>
<keyword evidence="5" id="KW-0808">Transferase</keyword>